<reference evidence="5" key="1">
    <citation type="submission" date="2023-09" db="EMBL/GenBank/DDBJ databases">
        <title>Description of first Herbaspirillum huttiense subsp. nephrolepsisexaltata and Herbaspirillum huttiense subsp. lycopersicon.</title>
        <authorList>
            <person name="Poudel M."/>
            <person name="Sharma A."/>
            <person name="Goss E."/>
            <person name="Tapia J.H."/>
            <person name="Harmon C.M."/>
            <person name="Jones J.B."/>
        </authorList>
    </citation>
    <scope>NUCLEOTIDE SEQUENCE</scope>
    <source>
        <strain evidence="5">SE1</strain>
    </source>
</reference>
<evidence type="ECO:0000256" key="1">
    <source>
        <dbReference type="ARBA" id="ARBA00022598"/>
    </source>
</evidence>
<dbReference type="PANTHER" id="PTHR47810">
    <property type="entry name" value="DNA LIGASE"/>
    <property type="match status" value="1"/>
</dbReference>
<dbReference type="Gene3D" id="3.30.470.30">
    <property type="entry name" value="DNA ligase/mRNA capping enzyme"/>
    <property type="match status" value="1"/>
</dbReference>
<keyword evidence="6" id="KW-1185">Reference proteome</keyword>
<dbReference type="InterPro" id="IPR050326">
    <property type="entry name" value="NAD_dep_DNA_ligaseB"/>
</dbReference>
<comment type="caution">
    <text evidence="5">The sequence shown here is derived from an EMBL/GenBank/DDBJ whole genome shotgun (WGS) entry which is preliminary data.</text>
</comment>
<dbReference type="EMBL" id="JAVLSJ010000001">
    <property type="protein sequence ID" value="MDR9846986.1"/>
    <property type="molecule type" value="Genomic_DNA"/>
</dbReference>
<name>A0ABU2EFT4_9BURK</name>
<dbReference type="PANTHER" id="PTHR47810:SF1">
    <property type="entry name" value="DNA LIGASE B"/>
    <property type="match status" value="1"/>
</dbReference>
<dbReference type="RefSeq" id="WP_310839408.1">
    <property type="nucleotide sequence ID" value="NZ_JAVLSJ010000001.1"/>
</dbReference>
<dbReference type="SUPFAM" id="SSF50249">
    <property type="entry name" value="Nucleic acid-binding proteins"/>
    <property type="match status" value="1"/>
</dbReference>
<keyword evidence="2" id="KW-0235">DNA replication</keyword>
<evidence type="ECO:0000256" key="3">
    <source>
        <dbReference type="ARBA" id="ARBA00022763"/>
    </source>
</evidence>
<evidence type="ECO:0000313" key="5">
    <source>
        <dbReference type="EMBL" id="MDR9846986.1"/>
    </source>
</evidence>
<evidence type="ECO:0000256" key="2">
    <source>
        <dbReference type="ARBA" id="ARBA00022705"/>
    </source>
</evidence>
<dbReference type="SUPFAM" id="SSF56091">
    <property type="entry name" value="DNA ligase/mRNA capping enzyme, catalytic domain"/>
    <property type="match status" value="1"/>
</dbReference>
<dbReference type="InterPro" id="IPR012340">
    <property type="entry name" value="NA-bd_OB-fold"/>
</dbReference>
<dbReference type="Proteomes" id="UP001246576">
    <property type="component" value="Unassembled WGS sequence"/>
</dbReference>
<evidence type="ECO:0008006" key="7">
    <source>
        <dbReference type="Google" id="ProtNLM"/>
    </source>
</evidence>
<sequence length="462" mass="50396">MNTNEILDLIDSVAATSSKNDKIAMLKACSGSELLKRVLKATYEPLISYGIRAVPERSHAEAGGAQFDAQTWGIIEMLADRRLTGNGMHAAVLSELNRLTAKSAELFKRIILKDMRAGFSEETCNKVWPGLVQDFPYMRCSLPKDAKLETWDWAAGHVSQQKADGMFVNVNHEESGAVFIYSRQGTMFPMEKFEALVNAVVATLARGTQNHGELLVKRGDVILAREIGNGILNKVVQGGDFGPDEVPVMWVWDQIPLAAVKSKGKHEVPYKARLAAIINQLKGKAGAGVELVPTKIVKSYAEAMSHATEIMQAGGEGTILKKGDAIWRDGTSKEQVKLKLEFEVDLKIVAVQEGKANSKNAGRAGALTCETADGLLRVDVAIKGEKMRDAVDADHGDWIGRIMPVIGNMILKPSPSNDLHSIFLPRFAESNYRKDKTYADDLARALAIEDAAKGIEELKQAA</sequence>
<keyword evidence="4" id="KW-0234">DNA repair</keyword>
<gene>
    <name evidence="5" type="ORF">RI048_02050</name>
</gene>
<proteinExistence type="predicted"/>
<protein>
    <recommendedName>
        <fullName evidence="7">DNA ligase</fullName>
    </recommendedName>
</protein>
<organism evidence="5 6">
    <name type="scientific">Herbaspirillum huttiense subsp. lycopersici</name>
    <dbReference type="NCBI Taxonomy" id="3074428"/>
    <lineage>
        <taxon>Bacteria</taxon>
        <taxon>Pseudomonadati</taxon>
        <taxon>Pseudomonadota</taxon>
        <taxon>Betaproteobacteria</taxon>
        <taxon>Burkholderiales</taxon>
        <taxon>Oxalobacteraceae</taxon>
        <taxon>Herbaspirillum</taxon>
    </lineage>
</organism>
<accession>A0ABU2EFT4</accession>
<evidence type="ECO:0000313" key="6">
    <source>
        <dbReference type="Proteomes" id="UP001246576"/>
    </source>
</evidence>
<evidence type="ECO:0000256" key="4">
    <source>
        <dbReference type="ARBA" id="ARBA00023204"/>
    </source>
</evidence>
<keyword evidence="3" id="KW-0227">DNA damage</keyword>
<keyword evidence="1" id="KW-0436">Ligase</keyword>